<keyword evidence="3 11" id="KW-1134">Transmembrane beta strand</keyword>
<feature type="domain" description="TonB-dependent receptor plug" evidence="14">
    <location>
        <begin position="56"/>
        <end position="165"/>
    </location>
</feature>
<keyword evidence="6" id="KW-0408">Iron</keyword>
<dbReference type="GO" id="GO:0006826">
    <property type="term" value="P:iron ion transport"/>
    <property type="evidence" value="ECO:0007669"/>
    <property type="project" value="UniProtKB-KW"/>
</dbReference>
<comment type="similarity">
    <text evidence="11 12">Belongs to the TonB-dependent receptor family.</text>
</comment>
<evidence type="ECO:0000256" key="3">
    <source>
        <dbReference type="ARBA" id="ARBA00022452"/>
    </source>
</evidence>
<keyword evidence="10 11" id="KW-0998">Cell outer membrane</keyword>
<keyword evidence="8 12" id="KW-0798">TonB box</keyword>
<evidence type="ECO:0000256" key="7">
    <source>
        <dbReference type="ARBA" id="ARBA00023065"/>
    </source>
</evidence>
<dbReference type="Gene3D" id="2.40.170.20">
    <property type="entry name" value="TonB-dependent receptor, beta-barrel domain"/>
    <property type="match status" value="1"/>
</dbReference>
<gene>
    <name evidence="15" type="ORF">CAK95_04855</name>
</gene>
<dbReference type="STRING" id="1235591.CAK95_04855"/>
<name>A0A1W6ZZE8_9HYPH</name>
<dbReference type="EMBL" id="CP021112">
    <property type="protein sequence ID" value="ARQ02749.1"/>
    <property type="molecule type" value="Genomic_DNA"/>
</dbReference>
<dbReference type="Proteomes" id="UP000194137">
    <property type="component" value="Chromosome"/>
</dbReference>
<keyword evidence="9 11" id="KW-0472">Membrane</keyword>
<keyword evidence="5 11" id="KW-0812">Transmembrane</keyword>
<reference evidence="15 16" key="1">
    <citation type="submission" date="2017-05" db="EMBL/GenBank/DDBJ databases">
        <title>Full genome sequence of Pseudorhodoplanes sinuspersici.</title>
        <authorList>
            <person name="Dastgheib S.M.M."/>
            <person name="Shavandi M."/>
            <person name="Tirandaz H."/>
        </authorList>
    </citation>
    <scope>NUCLEOTIDE SEQUENCE [LARGE SCALE GENOMIC DNA]</scope>
    <source>
        <strain evidence="15 16">RIPI110</strain>
    </source>
</reference>
<evidence type="ECO:0000256" key="8">
    <source>
        <dbReference type="ARBA" id="ARBA00023077"/>
    </source>
</evidence>
<keyword evidence="16" id="KW-1185">Reference proteome</keyword>
<dbReference type="InterPro" id="IPR039426">
    <property type="entry name" value="TonB-dep_rcpt-like"/>
</dbReference>
<keyword evidence="7" id="KW-0406">Ion transport</keyword>
<proteinExistence type="inferred from homology"/>
<evidence type="ECO:0000259" key="14">
    <source>
        <dbReference type="Pfam" id="PF07715"/>
    </source>
</evidence>
<evidence type="ECO:0000256" key="1">
    <source>
        <dbReference type="ARBA" id="ARBA00004571"/>
    </source>
</evidence>
<dbReference type="PANTHER" id="PTHR32552">
    <property type="entry name" value="FERRICHROME IRON RECEPTOR-RELATED"/>
    <property type="match status" value="1"/>
</dbReference>
<dbReference type="Pfam" id="PF00593">
    <property type="entry name" value="TonB_dep_Rec_b-barrel"/>
    <property type="match status" value="1"/>
</dbReference>
<evidence type="ECO:0000256" key="4">
    <source>
        <dbReference type="ARBA" id="ARBA00022496"/>
    </source>
</evidence>
<organism evidence="15 16">
    <name type="scientific">Pseudorhodoplanes sinuspersici</name>
    <dbReference type="NCBI Taxonomy" id="1235591"/>
    <lineage>
        <taxon>Bacteria</taxon>
        <taxon>Pseudomonadati</taxon>
        <taxon>Pseudomonadota</taxon>
        <taxon>Alphaproteobacteria</taxon>
        <taxon>Hyphomicrobiales</taxon>
        <taxon>Pseudorhodoplanes</taxon>
    </lineage>
</organism>
<accession>A0A1W6ZZE8</accession>
<dbReference type="PANTHER" id="PTHR32552:SF81">
    <property type="entry name" value="TONB-DEPENDENT OUTER MEMBRANE RECEPTOR"/>
    <property type="match status" value="1"/>
</dbReference>
<dbReference type="Pfam" id="PF07715">
    <property type="entry name" value="Plug"/>
    <property type="match status" value="1"/>
</dbReference>
<evidence type="ECO:0008006" key="17">
    <source>
        <dbReference type="Google" id="ProtNLM"/>
    </source>
</evidence>
<evidence type="ECO:0000256" key="5">
    <source>
        <dbReference type="ARBA" id="ARBA00022692"/>
    </source>
</evidence>
<feature type="domain" description="TonB-dependent receptor-like beta-barrel" evidence="13">
    <location>
        <begin position="296"/>
        <end position="677"/>
    </location>
</feature>
<keyword evidence="4" id="KW-0410">Iron transport</keyword>
<evidence type="ECO:0000256" key="10">
    <source>
        <dbReference type="ARBA" id="ARBA00023237"/>
    </source>
</evidence>
<dbReference type="KEGG" id="psin:CAK95_04855"/>
<evidence type="ECO:0000256" key="6">
    <source>
        <dbReference type="ARBA" id="ARBA00023004"/>
    </source>
</evidence>
<dbReference type="InterPro" id="IPR000531">
    <property type="entry name" value="Beta-barrel_TonB"/>
</dbReference>
<keyword evidence="2 11" id="KW-0813">Transport</keyword>
<dbReference type="AlphaFoldDB" id="A0A1W6ZZE8"/>
<dbReference type="GO" id="GO:0009279">
    <property type="term" value="C:cell outer membrane"/>
    <property type="evidence" value="ECO:0007669"/>
    <property type="project" value="UniProtKB-SubCell"/>
</dbReference>
<comment type="subcellular location">
    <subcellularLocation>
        <location evidence="1 11">Cell outer membrane</location>
        <topology evidence="1 11">Multi-pass membrane protein</topology>
    </subcellularLocation>
</comment>
<protein>
    <recommendedName>
        <fullName evidence="17">TonB-dependent receptor</fullName>
    </recommendedName>
</protein>
<evidence type="ECO:0000256" key="2">
    <source>
        <dbReference type="ARBA" id="ARBA00022448"/>
    </source>
</evidence>
<evidence type="ECO:0000313" key="16">
    <source>
        <dbReference type="Proteomes" id="UP000194137"/>
    </source>
</evidence>
<dbReference type="InterPro" id="IPR012910">
    <property type="entry name" value="Plug_dom"/>
</dbReference>
<evidence type="ECO:0000313" key="15">
    <source>
        <dbReference type="EMBL" id="ARQ02749.1"/>
    </source>
</evidence>
<evidence type="ECO:0000256" key="12">
    <source>
        <dbReference type="RuleBase" id="RU003357"/>
    </source>
</evidence>
<dbReference type="PROSITE" id="PS52016">
    <property type="entry name" value="TONB_DEPENDENT_REC_3"/>
    <property type="match status" value="1"/>
</dbReference>
<dbReference type="InterPro" id="IPR036942">
    <property type="entry name" value="Beta-barrel_TonB_sf"/>
</dbReference>
<evidence type="ECO:0000256" key="9">
    <source>
        <dbReference type="ARBA" id="ARBA00023136"/>
    </source>
</evidence>
<evidence type="ECO:0000256" key="11">
    <source>
        <dbReference type="PROSITE-ProRule" id="PRU01360"/>
    </source>
</evidence>
<evidence type="ECO:0000259" key="13">
    <source>
        <dbReference type="Pfam" id="PF00593"/>
    </source>
</evidence>
<dbReference type="SUPFAM" id="SSF56935">
    <property type="entry name" value="Porins"/>
    <property type="match status" value="1"/>
</dbReference>
<sequence length="711" mass="77796">MLWSSGLSPRFTGGQTVTLTRSGGAGAMAQATPSGAIALDEITVQGEKVARDYFRTYTSVGVVTGQQISDYNIPDLQRSFDMLANVRQFRTGDSSNGFVIRGLNSEGVTAPSGSSAPLVSVIIDGAIQSTEATRRGARGIWDVEQIEVLRGPQSTIQGRNALAGAVVIKTNDPTYKPGVIVEGQAGGSDYHMGAFVVNTPLVQDQMALRIAGQTIRQSNNINYSNPAYNVLGEDQLDQIRAKLLITPSAMPGLRALFTVNRTLDNPMQTTVTGPDFFARQYNAAFSQFPELRTAAVNNYIADISYEFSPGLKVQSITALADTKVRISGPNEPIWFRDDRRNVEDFSQDLRFSFDQPDSPLSGVVGLFAGRFKTQSESFATTSLAPFFPIQDATFNFNDTSIAAYADLRYRVWDKWTLLAGGRLLRDKSERNFAGMAWDPFSGTPPTSLNEVSESSNTEFLPKIGLAYDLTTNQTLAGTVTKGYRKGFSEVPVGTTIINQVDPEFMWAYELAYRSKWWGDRLQLNANVFYYDYKDQQLAVEIPGWTGQSMTQNVGKSHLYGGELEVRVRPVDELTLFASVGLLKTKFDEATTFDGGTLQNYAGNEFPEAPSVTVSAGGIWKHQSGMFVSADVSYTDGYFSPRDLSNNPLRYVDSYTLVNAQIGYETKNGTLAIFARNLFDEQYLTSISTPGLSGSAAIGDGRVVGVRGQLRF</sequence>